<proteinExistence type="predicted"/>
<name>U5PZX2_9CAUD</name>
<dbReference type="SUPFAM" id="SSF55811">
    <property type="entry name" value="Nudix"/>
    <property type="match status" value="1"/>
</dbReference>
<dbReference type="InterPro" id="IPR000086">
    <property type="entry name" value="NUDIX_hydrolase_dom"/>
</dbReference>
<dbReference type="InterPro" id="IPR015797">
    <property type="entry name" value="NUDIX_hydrolase-like_dom_sf"/>
</dbReference>
<organism evidence="2 3">
    <name type="scientific">Acinetobacter phage Presley</name>
    <dbReference type="NCBI Taxonomy" id="1406780"/>
    <lineage>
        <taxon>Viruses</taxon>
        <taxon>Duplodnaviria</taxon>
        <taxon>Heunggongvirae</taxon>
        <taxon>Uroviricota</taxon>
        <taxon>Caudoviricetes</taxon>
        <taxon>Schitoviridae</taxon>
        <taxon>Presleyvirus</taxon>
        <taxon>Presleyvirus presley</taxon>
    </lineage>
</organism>
<dbReference type="PROSITE" id="PS51462">
    <property type="entry name" value="NUDIX"/>
    <property type="match status" value="1"/>
</dbReference>
<reference evidence="2 3" key="1">
    <citation type="journal article" date="2013" name="Genome Announc.">
        <title>Complete Genome of Acinetobacter baumannii N4-Like Podophage Presley.</title>
        <authorList>
            <person name="Farmer N.G."/>
            <person name="Wood T.L."/>
            <person name="Chamakura K.R."/>
            <person name="Kuty Everett G.F."/>
        </authorList>
    </citation>
    <scope>NUCLEOTIDE SEQUENCE [LARGE SCALE GENOMIC DNA]</scope>
</reference>
<evidence type="ECO:0000313" key="3">
    <source>
        <dbReference type="Proteomes" id="UP000017656"/>
    </source>
</evidence>
<dbReference type="KEGG" id="vg:18504189"/>
<sequence length="230" mass="26273">MSELVLAVNRAELFKQGIHDSGLCSFDLHAVNQINYALLPRDFADNKSPEALVLGNIFAQILSYVVVKNEKGQILTYQRKGKEKGLLGKWSIGVGGHISQQDFFTIINETHSDFPALMDLIMRGTERELEEELGIDVQYCSEMFNTSEDFAEAIKYCLSSYDDSTSSVHVGLPFIIEVKQSDITFDPKEFNNLQWLDPKELVYSHKQKTREYETWSRILIKNFNKFTAEG</sequence>
<accession>U5PZX2</accession>
<evidence type="ECO:0000313" key="2">
    <source>
        <dbReference type="EMBL" id="AGY48118.1"/>
    </source>
</evidence>
<gene>
    <name evidence="2" type="ORF">Presley_51</name>
</gene>
<evidence type="ECO:0000259" key="1">
    <source>
        <dbReference type="PROSITE" id="PS51462"/>
    </source>
</evidence>
<feature type="domain" description="Nudix hydrolase" evidence="1">
    <location>
        <begin position="56"/>
        <end position="222"/>
    </location>
</feature>
<dbReference type="Proteomes" id="UP000017656">
    <property type="component" value="Segment"/>
</dbReference>
<dbReference type="EMBL" id="KF669658">
    <property type="protein sequence ID" value="AGY48118.1"/>
    <property type="molecule type" value="Genomic_DNA"/>
</dbReference>
<keyword evidence="3" id="KW-1185">Reference proteome</keyword>
<protein>
    <submittedName>
        <fullName evidence="2">Nucleotide diphosphate associated with X (NUDIX) protein</fullName>
    </submittedName>
</protein>
<dbReference type="RefSeq" id="YP_009007619.1">
    <property type="nucleotide sequence ID" value="NC_023581.1"/>
</dbReference>
<dbReference type="GeneID" id="18504189"/>
<dbReference type="Gene3D" id="3.90.79.10">
    <property type="entry name" value="Nucleoside Triphosphate Pyrophosphohydrolase"/>
    <property type="match status" value="1"/>
</dbReference>